<organism evidence="3 4">
    <name type="scientific">Orenia marismortui</name>
    <dbReference type="NCBI Taxonomy" id="46469"/>
    <lineage>
        <taxon>Bacteria</taxon>
        <taxon>Bacillati</taxon>
        <taxon>Bacillota</taxon>
        <taxon>Clostridia</taxon>
        <taxon>Halanaerobiales</taxon>
        <taxon>Halobacteroidaceae</taxon>
        <taxon>Orenia</taxon>
    </lineage>
</organism>
<dbReference type="PANTHER" id="PTHR43592">
    <property type="entry name" value="CAAX AMINO TERMINAL PROTEASE"/>
    <property type="match status" value="1"/>
</dbReference>
<feature type="transmembrane region" description="Helical" evidence="1">
    <location>
        <begin position="47"/>
        <end position="72"/>
    </location>
</feature>
<feature type="domain" description="CAAX prenyl protease 2/Lysostaphin resistance protein A-like" evidence="2">
    <location>
        <begin position="145"/>
        <end position="232"/>
    </location>
</feature>
<dbReference type="STRING" id="926561.GCA_000379025_03065"/>
<sequence length="245" mass="27918">MANIIQRDKITWRLTDIIAVLFLTFVFTSVIFLLVEWMINCLFSSNLILLIRPLISNLIQALLLAGLTLLIIKIRYKVSLKEFGFNLNNSKEIIKYGVIGGILICSIITFLNNLIHILIDNFFGIQAPTQQVIQSLLSSQNQLLFFLHSILIIIVAPLTEEIFFRGFIYPYCKVKLGKAKGIFLSGLIFGLAHSSIWLLVPTFLGGVILALIYERTKSLYSCIIAHSIWNMIIVFLIYTIWKFSI</sequence>
<protein>
    <recommendedName>
        <fullName evidence="2">CAAX prenyl protease 2/Lysostaphin resistance protein A-like domain-containing protein</fullName>
    </recommendedName>
</protein>
<reference evidence="3 4" key="1">
    <citation type="submission" date="2019-03" db="EMBL/GenBank/DDBJ databases">
        <title>Subsurface microbial communities from deep shales in Ohio and West Virginia, USA.</title>
        <authorList>
            <person name="Wrighton K."/>
        </authorList>
    </citation>
    <scope>NUCLEOTIDE SEQUENCE [LARGE SCALE GENOMIC DNA]</scope>
    <source>
        <strain evidence="3 4">MSL 6dP</strain>
    </source>
</reference>
<feature type="transmembrane region" description="Helical" evidence="1">
    <location>
        <begin position="218"/>
        <end position="241"/>
    </location>
</feature>
<dbReference type="AlphaFoldDB" id="A0A4R8GLM5"/>
<dbReference type="InterPro" id="IPR003675">
    <property type="entry name" value="Rce1/LyrA-like_dom"/>
</dbReference>
<evidence type="ECO:0000313" key="3">
    <source>
        <dbReference type="EMBL" id="TDX45428.1"/>
    </source>
</evidence>
<evidence type="ECO:0000259" key="2">
    <source>
        <dbReference type="Pfam" id="PF02517"/>
    </source>
</evidence>
<dbReference type="Pfam" id="PF02517">
    <property type="entry name" value="Rce1-like"/>
    <property type="match status" value="1"/>
</dbReference>
<feature type="transmembrane region" description="Helical" evidence="1">
    <location>
        <begin position="181"/>
        <end position="212"/>
    </location>
</feature>
<feature type="transmembrane region" description="Helical" evidence="1">
    <location>
        <begin position="93"/>
        <end position="119"/>
    </location>
</feature>
<accession>A0A4R8GLM5</accession>
<feature type="transmembrane region" description="Helical" evidence="1">
    <location>
        <begin position="12"/>
        <end position="35"/>
    </location>
</feature>
<evidence type="ECO:0000313" key="4">
    <source>
        <dbReference type="Proteomes" id="UP000295832"/>
    </source>
</evidence>
<dbReference type="GO" id="GO:0080120">
    <property type="term" value="P:CAAX-box protein maturation"/>
    <property type="evidence" value="ECO:0007669"/>
    <property type="project" value="UniProtKB-ARBA"/>
</dbReference>
<gene>
    <name evidence="3" type="ORF">C7959_14410</name>
</gene>
<dbReference type="GO" id="GO:0004175">
    <property type="term" value="F:endopeptidase activity"/>
    <property type="evidence" value="ECO:0007669"/>
    <property type="project" value="UniProtKB-ARBA"/>
</dbReference>
<evidence type="ECO:0000256" key="1">
    <source>
        <dbReference type="SAM" id="Phobius"/>
    </source>
</evidence>
<dbReference type="EMBL" id="SOEG01000044">
    <property type="protein sequence ID" value="TDX45428.1"/>
    <property type="molecule type" value="Genomic_DNA"/>
</dbReference>
<keyword evidence="4" id="KW-1185">Reference proteome</keyword>
<comment type="caution">
    <text evidence="3">The sequence shown here is derived from an EMBL/GenBank/DDBJ whole genome shotgun (WGS) entry which is preliminary data.</text>
</comment>
<dbReference type="Proteomes" id="UP000295832">
    <property type="component" value="Unassembled WGS sequence"/>
</dbReference>
<keyword evidence="1" id="KW-1133">Transmembrane helix</keyword>
<name>A0A4R8GLM5_9FIRM</name>
<feature type="transmembrane region" description="Helical" evidence="1">
    <location>
        <begin position="145"/>
        <end position="169"/>
    </location>
</feature>
<keyword evidence="1" id="KW-0472">Membrane</keyword>
<proteinExistence type="predicted"/>
<keyword evidence="1" id="KW-0812">Transmembrane</keyword>
<dbReference type="RefSeq" id="WP_134118871.1">
    <property type="nucleotide sequence ID" value="NZ_SOEG01000044.1"/>
</dbReference>
<dbReference type="PANTHER" id="PTHR43592:SF15">
    <property type="entry name" value="CAAX AMINO TERMINAL PROTEASE FAMILY PROTEIN"/>
    <property type="match status" value="1"/>
</dbReference>